<dbReference type="GO" id="GO:0007052">
    <property type="term" value="P:mitotic spindle organization"/>
    <property type="evidence" value="ECO:0007669"/>
    <property type="project" value="TreeGrafter"/>
</dbReference>
<dbReference type="OrthoDB" id="16120at2759"/>
<dbReference type="GO" id="GO:0000159">
    <property type="term" value="C:protein phosphatase type 2A complex"/>
    <property type="evidence" value="ECO:0007669"/>
    <property type="project" value="TreeGrafter"/>
</dbReference>
<proteinExistence type="inferred from homology"/>
<evidence type="ECO:0000256" key="8">
    <source>
        <dbReference type="RuleBase" id="RU361210"/>
    </source>
</evidence>
<dbReference type="InterPro" id="IPR037218">
    <property type="entry name" value="PTPA_sf"/>
</dbReference>
<dbReference type="EC" id="5.2.1.8" evidence="8"/>
<comment type="caution">
    <text evidence="11">The sequence shown here is derived from an EMBL/GenBank/DDBJ whole genome shotgun (WGS) entry which is preliminary data.</text>
</comment>
<sequence length="485" mass="53651">MRFASVLTLIPLALSLGLLANAHDHTLDSREYVDELSAREDYFGDALAAREILSDISTRELVNLLSERLERRGPGKKCKRCHRAEGLSKVCCAEIAHSPNNSRNWRGRLTCQTCPETWKEFDEIVRKHSFNSHLLPLPLEALGAGKQDTDTHNRDHRPVLRPDPMEGRGGWMQARCKRSCDVDYSGGWGVLRAGDASGAKKERKRLLGLVPWAAGACPDFALVMFVLHWRRLPVGSHDVWGLDDYHSLPFFWDSGKLVRHRFIRPRAIHDAEVVEECVRGLDVPSLVLDQDRASLRWHSPMLDDISAVKTWDKVNSGMKKMYRAEVHGKLPFMQHFLFGSLLPAPFAPVSSSPSPSHPNTAHVHHPCTVEGPNGTEDSEKEGGLDACGHAHAPRNPSGIHPKVLASLQARGEVPSGPHGPGLHGAGEHGEGADKGGAGQRDVGWGGAIVVGFRCRVFLRRRRRGRGTWEGRGRHVLSGVRPVPFD</sequence>
<dbReference type="Proteomes" id="UP000521943">
    <property type="component" value="Unassembled WGS sequence"/>
</dbReference>
<accession>A0A8H6I4Y5</accession>
<evidence type="ECO:0000256" key="5">
    <source>
        <dbReference type="ARBA" id="ARBA00023110"/>
    </source>
</evidence>
<feature type="compositionally biased region" description="Low complexity" evidence="9">
    <location>
        <begin position="349"/>
        <end position="358"/>
    </location>
</feature>
<evidence type="ECO:0000256" key="10">
    <source>
        <dbReference type="SAM" id="SignalP"/>
    </source>
</evidence>
<dbReference type="PANTHER" id="PTHR10012">
    <property type="entry name" value="SERINE/THREONINE-PROTEIN PHOSPHATASE 2A REGULATORY SUBUNIT B"/>
    <property type="match status" value="1"/>
</dbReference>
<dbReference type="InterPro" id="IPR043170">
    <property type="entry name" value="PTPA_C_lid"/>
</dbReference>
<comment type="function">
    <text evidence="7">PPIases accelerate the folding of proteins. It catalyzes the cis-trans isomerization of proline imidic peptide bonds in oligopeptides. Acts as a regulatory subunit for PP2A-like phosphatases modulating their activity or substrate specificity, probably by inducing a conformational change in the catalytic subunit, a direct target of the PPIase. Can reactivate inactive phosphatase PP2A-phosphatase methylesterase complexes (PP2Ai) in presence of ATP and Mg(2+) by dissociating the inactive form from the complex.</text>
</comment>
<evidence type="ECO:0000313" key="11">
    <source>
        <dbReference type="EMBL" id="KAF6757992.1"/>
    </source>
</evidence>
<dbReference type="SUPFAM" id="SSF140984">
    <property type="entry name" value="PTPA-like"/>
    <property type="match status" value="1"/>
</dbReference>
<evidence type="ECO:0000256" key="6">
    <source>
        <dbReference type="ARBA" id="ARBA00023235"/>
    </source>
</evidence>
<dbReference type="InterPro" id="IPR004327">
    <property type="entry name" value="Phstyr_phstse_ac"/>
</dbReference>
<keyword evidence="6 8" id="KW-0413">Isomerase</keyword>
<evidence type="ECO:0000256" key="7">
    <source>
        <dbReference type="ARBA" id="ARBA00025287"/>
    </source>
</evidence>
<keyword evidence="12" id="KW-1185">Reference proteome</keyword>
<evidence type="ECO:0000256" key="1">
    <source>
        <dbReference type="ARBA" id="ARBA00000971"/>
    </source>
</evidence>
<evidence type="ECO:0000256" key="2">
    <source>
        <dbReference type="ARBA" id="ARBA00004496"/>
    </source>
</evidence>
<evidence type="ECO:0000313" key="12">
    <source>
        <dbReference type="Proteomes" id="UP000521943"/>
    </source>
</evidence>
<keyword evidence="5 8" id="KW-0697">Rotamase</keyword>
<protein>
    <recommendedName>
        <fullName evidence="8">Serine/threonine-protein phosphatase 2A activator</fullName>
        <ecNumber evidence="8">5.2.1.8</ecNumber>
    </recommendedName>
    <alternativeName>
        <fullName evidence="8">Phosphotyrosyl phosphatase activator</fullName>
    </alternativeName>
</protein>
<feature type="signal peptide" evidence="10">
    <location>
        <begin position="1"/>
        <end position="22"/>
    </location>
</feature>
<dbReference type="PANTHER" id="PTHR10012:SF5">
    <property type="entry name" value="SERINE_THREONINE-PROTEIN PHOSPHATASE 2A ACTIVATOR 2"/>
    <property type="match status" value="1"/>
</dbReference>
<dbReference type="Gene3D" id="1.20.120.1150">
    <property type="match status" value="1"/>
</dbReference>
<keyword evidence="10" id="KW-0732">Signal</keyword>
<feature type="compositionally biased region" description="Basic and acidic residues" evidence="9">
    <location>
        <begin position="147"/>
        <end position="166"/>
    </location>
</feature>
<evidence type="ECO:0000256" key="4">
    <source>
        <dbReference type="ARBA" id="ARBA00022490"/>
    </source>
</evidence>
<dbReference type="GO" id="GO:0008160">
    <property type="term" value="F:protein tyrosine phosphatase activator activity"/>
    <property type="evidence" value="ECO:0007669"/>
    <property type="project" value="TreeGrafter"/>
</dbReference>
<dbReference type="FunFam" id="1.20.120.1150:FF:000002">
    <property type="entry name" value="Serine/threonine-protein phosphatase 2A activator"/>
    <property type="match status" value="1"/>
</dbReference>
<evidence type="ECO:0000256" key="3">
    <source>
        <dbReference type="ARBA" id="ARBA00011019"/>
    </source>
</evidence>
<gene>
    <name evidence="11" type="ORF">DFP72DRAFT_1109217</name>
</gene>
<feature type="region of interest" description="Disordered" evidence="9">
    <location>
        <begin position="349"/>
        <end position="442"/>
    </location>
</feature>
<dbReference type="EMBL" id="JACGCI010000020">
    <property type="protein sequence ID" value="KAF6757992.1"/>
    <property type="molecule type" value="Genomic_DNA"/>
</dbReference>
<evidence type="ECO:0000256" key="9">
    <source>
        <dbReference type="SAM" id="MobiDB-lite"/>
    </source>
</evidence>
<dbReference type="GO" id="GO:0003755">
    <property type="term" value="F:peptidyl-prolyl cis-trans isomerase activity"/>
    <property type="evidence" value="ECO:0007669"/>
    <property type="project" value="UniProtKB-KW"/>
</dbReference>
<reference evidence="11 12" key="1">
    <citation type="submission" date="2020-07" db="EMBL/GenBank/DDBJ databases">
        <title>Comparative genomics of pyrophilous fungi reveals a link between fire events and developmental genes.</title>
        <authorList>
            <consortium name="DOE Joint Genome Institute"/>
            <person name="Steindorff A.S."/>
            <person name="Carver A."/>
            <person name="Calhoun S."/>
            <person name="Stillman K."/>
            <person name="Liu H."/>
            <person name="Lipzen A."/>
            <person name="Pangilinan J."/>
            <person name="Labutti K."/>
            <person name="Bruns T.D."/>
            <person name="Grigoriev I.V."/>
        </authorList>
    </citation>
    <scope>NUCLEOTIDE SEQUENCE [LARGE SCALE GENOMIC DNA]</scope>
    <source>
        <strain evidence="11 12">CBS 144469</strain>
    </source>
</reference>
<dbReference type="Pfam" id="PF03095">
    <property type="entry name" value="PTPA"/>
    <property type="match status" value="1"/>
</dbReference>
<comment type="catalytic activity">
    <reaction evidence="1 8">
        <text>[protein]-peptidylproline (omega=180) = [protein]-peptidylproline (omega=0)</text>
        <dbReference type="Rhea" id="RHEA:16237"/>
        <dbReference type="Rhea" id="RHEA-COMP:10747"/>
        <dbReference type="Rhea" id="RHEA-COMP:10748"/>
        <dbReference type="ChEBI" id="CHEBI:83833"/>
        <dbReference type="ChEBI" id="CHEBI:83834"/>
        <dbReference type="EC" id="5.2.1.8"/>
    </reaction>
</comment>
<comment type="similarity">
    <text evidence="3 8">Belongs to the PTPA-type PPIase family.</text>
</comment>
<keyword evidence="4 8" id="KW-0963">Cytoplasm</keyword>
<organism evidence="11 12">
    <name type="scientific">Ephemerocybe angulata</name>
    <dbReference type="NCBI Taxonomy" id="980116"/>
    <lineage>
        <taxon>Eukaryota</taxon>
        <taxon>Fungi</taxon>
        <taxon>Dikarya</taxon>
        <taxon>Basidiomycota</taxon>
        <taxon>Agaricomycotina</taxon>
        <taxon>Agaricomycetes</taxon>
        <taxon>Agaricomycetidae</taxon>
        <taxon>Agaricales</taxon>
        <taxon>Agaricineae</taxon>
        <taxon>Psathyrellaceae</taxon>
        <taxon>Ephemerocybe</taxon>
    </lineage>
</organism>
<dbReference type="GO" id="GO:0005634">
    <property type="term" value="C:nucleus"/>
    <property type="evidence" value="ECO:0007669"/>
    <property type="project" value="TreeGrafter"/>
</dbReference>
<name>A0A8H6I4Y5_9AGAR</name>
<dbReference type="GO" id="GO:0005737">
    <property type="term" value="C:cytoplasm"/>
    <property type="evidence" value="ECO:0007669"/>
    <property type="project" value="UniProtKB-SubCell"/>
</dbReference>
<feature type="region of interest" description="Disordered" evidence="9">
    <location>
        <begin position="146"/>
        <end position="170"/>
    </location>
</feature>
<feature type="chain" id="PRO_5034868367" description="Serine/threonine-protein phosphatase 2A activator" evidence="10">
    <location>
        <begin position="23"/>
        <end position="485"/>
    </location>
</feature>
<dbReference type="AlphaFoldDB" id="A0A8H6I4Y5"/>
<comment type="subcellular location">
    <subcellularLocation>
        <location evidence="2 8">Cytoplasm</location>
    </subcellularLocation>
</comment>